<dbReference type="InterPro" id="IPR021109">
    <property type="entry name" value="Peptidase_aspartic_dom_sf"/>
</dbReference>
<protein>
    <recommendedName>
        <fullName evidence="1">RNA-directed DNA polymerase</fullName>
        <ecNumber evidence="1">2.7.7.49</ecNumber>
    </recommendedName>
</protein>
<dbReference type="Proteomes" id="UP000030764">
    <property type="component" value="Unassembled WGS sequence"/>
</dbReference>
<proteinExistence type="predicted"/>
<dbReference type="InterPro" id="IPR001584">
    <property type="entry name" value="Integrase_cat-core"/>
</dbReference>
<dbReference type="PANTHER" id="PTHR37984">
    <property type="entry name" value="PROTEIN CBG26694"/>
    <property type="match status" value="1"/>
</dbReference>
<dbReference type="Pfam" id="PF17921">
    <property type="entry name" value="Integrase_H2C2"/>
    <property type="match status" value="1"/>
</dbReference>
<gene>
    <name evidence="11" type="ORF">M513_08570</name>
</gene>
<dbReference type="Gene3D" id="2.40.70.10">
    <property type="entry name" value="Acid Proteases"/>
    <property type="match status" value="1"/>
</dbReference>
<sequence>MVQQSAGSDPLEVDKVAAERNSRSTFTQCDRSPDKQPTRKPKTPCWLCGAWHYTRFCSYKSHLCSRYGDVGHKEGFCPPAKTLPSSKRKVSLRKKFQHRGAKTTPRVSSTYELSSVSSNVYRRHISVNIEKKAVIFQIDTGSDLTIISVQTWKQLGSPPLSDTSSVRATTYSGDTIPLRGSFRCAYSFGTHSVSGTCYVSDISSHNLLGAEWIFKLGLYDQPLNSLQSSLHPEDERALIGSSEIHALSALNAREYVHRRYPEICSDSLGHCKFAKASLRLRPDAQPVFRPKRPVPYAVVPLVEAELDRLEKLGVISKVNYSAWAAPLVAVRKRDGRLRLCADFSTGLNDALEMHQYPPPTPEDIFSTLNGGTVFSQIDFSDAYLQIEVSEESKELVTLNTHRGLYRYNRLPFGVKSAPGIFQQIMDTLIAGLHGVVAYLDDVIVVGKTEEDHKRNLDALLQRIPEWGFHIRLCKCQFAMPEVNYLGCIVSKNGRLPDPNRTAAITRMPVPTNVSQLRSFLGMVNHYGQFIRNLCDVRAPLDRLLRKDARFEWTPRCQQAFDQVISIITSDLLLAHYDPRQEIIVAADASSNGLGAVISHRYADGSEKAISHASRTLTSAEKHYSQIEKEALALIFALQKFHKMIHGRKFTLLTDHKPLLAIFGSKSGIPVYTASRLQRWATIALAYNFIVHYRRTSSFGQGDALSRFIASQPKDEEVGIAVVEAEVQQVLRESIRALPVTAGLIAEETAKDWLLQRVIKSLRSNWPRHCYSPEFKKFFDRKSSLSFVDDCLMYGERVIIPSTLQHSNLRQLHEGHPGVSRMKAIARSHAYWPKIDSDIENVVRSCQRCAEAAKSPIKTELCPWPKAPRPWARVHIDYAGPFFGHHFLVIVDSYSKWPEILMTDQTTARVTVRLLKEVFSRFGMPEVIVTDNGTQFSSAEFQEMCDANGIQHLKSPPFHPQSNGQAERFVDTFKRALHKMKGRNETIEDLQTFLLAYRSTPNPTTNNVSPAEALFGRPLRTSLSLLRPSRHPVGSERDRAMQEQFNRHHGAKKREFFPGESVIVRD</sequence>
<organism evidence="11 12">
    <name type="scientific">Trichuris suis</name>
    <name type="common">pig whipworm</name>
    <dbReference type="NCBI Taxonomy" id="68888"/>
    <lineage>
        <taxon>Eukaryota</taxon>
        <taxon>Metazoa</taxon>
        <taxon>Ecdysozoa</taxon>
        <taxon>Nematoda</taxon>
        <taxon>Enoplea</taxon>
        <taxon>Dorylaimia</taxon>
        <taxon>Trichinellida</taxon>
        <taxon>Trichuridae</taxon>
        <taxon>Trichuris</taxon>
    </lineage>
</organism>
<evidence type="ECO:0000256" key="8">
    <source>
        <dbReference type="SAM" id="MobiDB-lite"/>
    </source>
</evidence>
<name>A0A085LZV6_9BILA</name>
<accession>A0A085LZV6</accession>
<dbReference type="PANTHER" id="PTHR37984:SF5">
    <property type="entry name" value="PROTEIN NYNRIN-LIKE"/>
    <property type="match status" value="1"/>
</dbReference>
<dbReference type="Pfam" id="PF00665">
    <property type="entry name" value="rve"/>
    <property type="match status" value="1"/>
</dbReference>
<dbReference type="CDD" id="cd01647">
    <property type="entry name" value="RT_LTR"/>
    <property type="match status" value="1"/>
</dbReference>
<dbReference type="InterPro" id="IPR043502">
    <property type="entry name" value="DNA/RNA_pol_sf"/>
</dbReference>
<dbReference type="SUPFAM" id="SSF56672">
    <property type="entry name" value="DNA/RNA polymerases"/>
    <property type="match status" value="1"/>
</dbReference>
<dbReference type="AlphaFoldDB" id="A0A085LZV6"/>
<dbReference type="InterPro" id="IPR043128">
    <property type="entry name" value="Rev_trsase/Diguanyl_cyclase"/>
</dbReference>
<feature type="domain" description="Integrase catalytic" evidence="10">
    <location>
        <begin position="865"/>
        <end position="1017"/>
    </location>
</feature>
<dbReference type="FunFam" id="3.30.420.10:FF:000131">
    <property type="entry name" value="Protein CBG26278"/>
    <property type="match status" value="1"/>
</dbReference>
<dbReference type="Gene3D" id="1.10.340.70">
    <property type="match status" value="1"/>
</dbReference>
<evidence type="ECO:0000256" key="5">
    <source>
        <dbReference type="ARBA" id="ARBA00022759"/>
    </source>
</evidence>
<dbReference type="PROSITE" id="PS50994">
    <property type="entry name" value="INTEGRASE"/>
    <property type="match status" value="1"/>
</dbReference>
<keyword evidence="5" id="KW-0378">Hydrolase</keyword>
<keyword evidence="2" id="KW-0808">Transferase</keyword>
<feature type="compositionally biased region" description="Basic and acidic residues" evidence="8">
    <location>
        <begin position="12"/>
        <end position="22"/>
    </location>
</feature>
<feature type="region of interest" description="Disordered" evidence="8">
    <location>
        <begin position="1"/>
        <end position="41"/>
    </location>
</feature>
<dbReference type="GO" id="GO:0015074">
    <property type="term" value="P:DNA integration"/>
    <property type="evidence" value="ECO:0007669"/>
    <property type="project" value="InterPro"/>
</dbReference>
<evidence type="ECO:0000256" key="3">
    <source>
        <dbReference type="ARBA" id="ARBA00022695"/>
    </source>
</evidence>
<evidence type="ECO:0000259" key="10">
    <source>
        <dbReference type="PROSITE" id="PS50994"/>
    </source>
</evidence>
<reference evidence="11 12" key="1">
    <citation type="journal article" date="2014" name="Nat. Genet.">
        <title>Genome and transcriptome of the porcine whipworm Trichuris suis.</title>
        <authorList>
            <person name="Jex A.R."/>
            <person name="Nejsum P."/>
            <person name="Schwarz E.M."/>
            <person name="Hu L."/>
            <person name="Young N.D."/>
            <person name="Hall R.S."/>
            <person name="Korhonen P.K."/>
            <person name="Liao S."/>
            <person name="Thamsborg S."/>
            <person name="Xia J."/>
            <person name="Xu P."/>
            <person name="Wang S."/>
            <person name="Scheerlinck J.P."/>
            <person name="Hofmann A."/>
            <person name="Sternberg P.W."/>
            <person name="Wang J."/>
            <person name="Gasser R.B."/>
        </authorList>
    </citation>
    <scope>NUCLEOTIDE SEQUENCE [LARGE SCALE GENOMIC DNA]</scope>
    <source>
        <strain evidence="11">DCEP-RM93M</strain>
    </source>
</reference>
<evidence type="ECO:0000256" key="2">
    <source>
        <dbReference type="ARBA" id="ARBA00022679"/>
    </source>
</evidence>
<keyword evidence="6" id="KW-0695">RNA-directed DNA polymerase</keyword>
<feature type="domain" description="Reverse transcriptase" evidence="9">
    <location>
        <begin position="311"/>
        <end position="489"/>
    </location>
</feature>
<dbReference type="PROSITE" id="PS50878">
    <property type="entry name" value="RT_POL"/>
    <property type="match status" value="1"/>
</dbReference>
<dbReference type="InterPro" id="IPR041577">
    <property type="entry name" value="RT_RNaseH_2"/>
</dbReference>
<evidence type="ECO:0000259" key="9">
    <source>
        <dbReference type="PROSITE" id="PS50878"/>
    </source>
</evidence>
<keyword evidence="3" id="KW-0548">Nucleotidyltransferase</keyword>
<keyword evidence="4" id="KW-0540">Nuclease</keyword>
<dbReference type="GO" id="GO:0003964">
    <property type="term" value="F:RNA-directed DNA polymerase activity"/>
    <property type="evidence" value="ECO:0007669"/>
    <property type="project" value="UniProtKB-KW"/>
</dbReference>
<evidence type="ECO:0000256" key="4">
    <source>
        <dbReference type="ARBA" id="ARBA00022722"/>
    </source>
</evidence>
<dbReference type="Pfam" id="PF00078">
    <property type="entry name" value="RVT_1"/>
    <property type="match status" value="1"/>
</dbReference>
<evidence type="ECO:0000313" key="12">
    <source>
        <dbReference type="Proteomes" id="UP000030764"/>
    </source>
</evidence>
<evidence type="ECO:0000313" key="11">
    <source>
        <dbReference type="EMBL" id="KFD50502.1"/>
    </source>
</evidence>
<evidence type="ECO:0000256" key="6">
    <source>
        <dbReference type="ARBA" id="ARBA00022918"/>
    </source>
</evidence>
<evidence type="ECO:0000256" key="7">
    <source>
        <dbReference type="ARBA" id="ARBA00023268"/>
    </source>
</evidence>
<dbReference type="InterPro" id="IPR036397">
    <property type="entry name" value="RNaseH_sf"/>
</dbReference>
<dbReference type="FunFam" id="3.10.20.370:FF:000001">
    <property type="entry name" value="Retrovirus-related Pol polyprotein from transposon 17.6-like protein"/>
    <property type="match status" value="1"/>
</dbReference>
<evidence type="ECO:0000256" key="1">
    <source>
        <dbReference type="ARBA" id="ARBA00012493"/>
    </source>
</evidence>
<dbReference type="FunFam" id="3.30.70.270:FF:000020">
    <property type="entry name" value="Transposon Tf2-6 polyprotein-like Protein"/>
    <property type="match status" value="1"/>
</dbReference>
<dbReference type="Gene3D" id="3.30.420.10">
    <property type="entry name" value="Ribonuclease H-like superfamily/Ribonuclease H"/>
    <property type="match status" value="1"/>
</dbReference>
<dbReference type="InterPro" id="IPR041588">
    <property type="entry name" value="Integrase_H2C2"/>
</dbReference>
<dbReference type="SUPFAM" id="SSF50630">
    <property type="entry name" value="Acid proteases"/>
    <property type="match status" value="1"/>
</dbReference>
<dbReference type="InterPro" id="IPR000477">
    <property type="entry name" value="RT_dom"/>
</dbReference>
<dbReference type="InterPro" id="IPR012337">
    <property type="entry name" value="RNaseH-like_sf"/>
</dbReference>
<dbReference type="EMBL" id="KL363252">
    <property type="protein sequence ID" value="KFD50502.1"/>
    <property type="molecule type" value="Genomic_DNA"/>
</dbReference>
<keyword evidence="12" id="KW-1185">Reference proteome</keyword>
<keyword evidence="7" id="KW-0511">Multifunctional enzyme</keyword>
<dbReference type="GO" id="GO:0042575">
    <property type="term" value="C:DNA polymerase complex"/>
    <property type="evidence" value="ECO:0007669"/>
    <property type="project" value="UniProtKB-ARBA"/>
</dbReference>
<dbReference type="GO" id="GO:0003676">
    <property type="term" value="F:nucleic acid binding"/>
    <property type="evidence" value="ECO:0007669"/>
    <property type="project" value="InterPro"/>
</dbReference>
<dbReference type="Gene3D" id="3.30.70.270">
    <property type="match status" value="2"/>
</dbReference>
<dbReference type="CDD" id="cd09274">
    <property type="entry name" value="RNase_HI_RT_Ty3"/>
    <property type="match status" value="1"/>
</dbReference>
<dbReference type="Pfam" id="PF13650">
    <property type="entry name" value="Asp_protease_2"/>
    <property type="match status" value="1"/>
</dbReference>
<dbReference type="EC" id="2.7.7.49" evidence="1"/>
<dbReference type="Gene3D" id="3.10.10.10">
    <property type="entry name" value="HIV Type 1 Reverse Transcriptase, subunit A, domain 1"/>
    <property type="match status" value="1"/>
</dbReference>
<dbReference type="FunFam" id="1.10.340.70:FF:000003">
    <property type="entry name" value="Protein CBG25708"/>
    <property type="match status" value="1"/>
</dbReference>
<dbReference type="Pfam" id="PF17919">
    <property type="entry name" value="RT_RNaseH_2"/>
    <property type="match status" value="1"/>
</dbReference>
<keyword evidence="5" id="KW-0255">Endonuclease</keyword>
<dbReference type="GO" id="GO:0004519">
    <property type="term" value="F:endonuclease activity"/>
    <property type="evidence" value="ECO:0007669"/>
    <property type="project" value="UniProtKB-KW"/>
</dbReference>
<dbReference type="SUPFAM" id="SSF53098">
    <property type="entry name" value="Ribonuclease H-like"/>
    <property type="match status" value="1"/>
</dbReference>
<dbReference type="InterPro" id="IPR050951">
    <property type="entry name" value="Retrovirus_Pol_polyprotein"/>
</dbReference>